<evidence type="ECO:0000256" key="1">
    <source>
        <dbReference type="SAM" id="MobiDB-lite"/>
    </source>
</evidence>
<name>A0A1D6JY87_MAIZE</name>
<proteinExistence type="predicted"/>
<feature type="compositionally biased region" description="Acidic residues" evidence="1">
    <location>
        <begin position="19"/>
        <end position="28"/>
    </location>
</feature>
<feature type="region of interest" description="Disordered" evidence="1">
    <location>
        <begin position="1"/>
        <end position="28"/>
    </location>
</feature>
<keyword evidence="2" id="KW-0472">Membrane</keyword>
<organism evidence="3">
    <name type="scientific">Zea mays</name>
    <name type="common">Maize</name>
    <dbReference type="NCBI Taxonomy" id="4577"/>
    <lineage>
        <taxon>Eukaryota</taxon>
        <taxon>Viridiplantae</taxon>
        <taxon>Streptophyta</taxon>
        <taxon>Embryophyta</taxon>
        <taxon>Tracheophyta</taxon>
        <taxon>Spermatophyta</taxon>
        <taxon>Magnoliopsida</taxon>
        <taxon>Liliopsida</taxon>
        <taxon>Poales</taxon>
        <taxon>Poaceae</taxon>
        <taxon>PACMAD clade</taxon>
        <taxon>Panicoideae</taxon>
        <taxon>Andropogonodae</taxon>
        <taxon>Andropogoneae</taxon>
        <taxon>Tripsacinae</taxon>
        <taxon>Zea</taxon>
    </lineage>
</organism>
<keyword evidence="2" id="KW-1133">Transmembrane helix</keyword>
<sequence length="142" mass="15734">MGDLQGLNGATVGFSAADGPEETTEEEDMRGCKGCARRWLKSGLSWGCARSRRWRRGESLHHVAHVTKARPPISVYNCMHCKLGVCRALEPRLFNEGYGFGSRGTPGDCASWKRLLSCQLSYFNFGLTIIVCVPLSSIFYLL</sequence>
<gene>
    <name evidence="3" type="ORF">ZEAMMB73_Zm00001d028645</name>
</gene>
<evidence type="ECO:0000313" key="3">
    <source>
        <dbReference type="EMBL" id="ONL96628.1"/>
    </source>
</evidence>
<dbReference type="InParanoid" id="A0A1D6JY87"/>
<reference evidence="3" key="1">
    <citation type="submission" date="2015-12" db="EMBL/GenBank/DDBJ databases">
        <title>Update maize B73 reference genome by single molecule sequencing technologies.</title>
        <authorList>
            <consortium name="Maize Genome Sequencing Project"/>
            <person name="Ware D."/>
        </authorList>
    </citation>
    <scope>NUCLEOTIDE SEQUENCE [LARGE SCALE GENOMIC DNA]</scope>
    <source>
        <tissue evidence="3">Seedling</tissue>
    </source>
</reference>
<evidence type="ECO:0000256" key="2">
    <source>
        <dbReference type="SAM" id="Phobius"/>
    </source>
</evidence>
<feature type="transmembrane region" description="Helical" evidence="2">
    <location>
        <begin position="122"/>
        <end position="141"/>
    </location>
</feature>
<dbReference type="EMBL" id="CM007647">
    <property type="protein sequence ID" value="ONL96628.1"/>
    <property type="molecule type" value="Genomic_DNA"/>
</dbReference>
<keyword evidence="2" id="KW-0812">Transmembrane</keyword>
<accession>A0A1D6JY87</accession>
<protein>
    <submittedName>
        <fullName evidence="3">Uncharacterized protein</fullName>
    </submittedName>
</protein>
<dbReference type="AlphaFoldDB" id="A0A1D6JY87"/>